<comment type="cofactor">
    <cofactor evidence="1">
        <name>Mn(2+)</name>
        <dbReference type="ChEBI" id="CHEBI:29035"/>
    </cofactor>
</comment>
<comment type="subunit">
    <text evidence="15">Interacts with B3GNT8; this interaction greatly increases B3GNT2 catalytic activity, independently of B3GNT8 enzymatic activity.</text>
</comment>
<comment type="catalytic activity">
    <reaction evidence="14">
        <text>a beta-D-galactosyl-(1-&gt;4)-N-acetyl-beta-D-glucosaminyl derivative + UDP-N-acetyl-alpha-D-glucosamine = an N-acetyl-beta-D-glucosaminyl-(1-&gt;3)-beta-D-galactosyl-(1-&gt;4)-N-acetyl-beta-D-glucosaminyl derivative + UDP + H(+)</text>
        <dbReference type="Rhea" id="RHEA:14389"/>
        <dbReference type="ChEBI" id="CHEBI:15378"/>
        <dbReference type="ChEBI" id="CHEBI:57705"/>
        <dbReference type="ChEBI" id="CHEBI:58223"/>
        <dbReference type="ChEBI" id="CHEBI:133507"/>
        <dbReference type="ChEBI" id="CHEBI:134090"/>
        <dbReference type="EC" id="2.4.1.149"/>
    </reaction>
</comment>
<evidence type="ECO:0000313" key="17">
    <source>
        <dbReference type="Ensembl" id="ENSPNAP00000019939.1"/>
    </source>
</evidence>
<reference evidence="17" key="3">
    <citation type="submission" date="2025-09" db="UniProtKB">
        <authorList>
            <consortium name="Ensembl"/>
        </authorList>
    </citation>
    <scope>IDENTIFICATION</scope>
</reference>
<name>A0A3B4DAD7_PYGNA</name>
<evidence type="ECO:0000256" key="9">
    <source>
        <dbReference type="ARBA" id="ARBA00022989"/>
    </source>
</evidence>
<dbReference type="STRING" id="42514.ENSPNAP00000019939"/>
<evidence type="ECO:0000256" key="12">
    <source>
        <dbReference type="ARBA" id="ARBA00023180"/>
    </source>
</evidence>
<reference evidence="17" key="2">
    <citation type="submission" date="2025-08" db="UniProtKB">
        <authorList>
            <consortium name="Ensembl"/>
        </authorList>
    </citation>
    <scope>IDENTIFICATION</scope>
</reference>
<evidence type="ECO:0000256" key="8">
    <source>
        <dbReference type="ARBA" id="ARBA00022968"/>
    </source>
</evidence>
<comment type="subcellular location">
    <subcellularLocation>
        <location evidence="2 16">Golgi apparatus membrane</location>
        <topology evidence="2 16">Single-pass type II membrane protein</topology>
    </subcellularLocation>
</comment>
<keyword evidence="8 16" id="KW-0735">Signal-anchor</keyword>
<evidence type="ECO:0000256" key="2">
    <source>
        <dbReference type="ARBA" id="ARBA00004323"/>
    </source>
</evidence>
<reference evidence="17 18" key="1">
    <citation type="submission" date="2020-10" db="EMBL/GenBank/DDBJ databases">
        <title>Pygocentrus nattereri (red-bellied piranha) genome, fPygNat1, primary haplotype.</title>
        <authorList>
            <person name="Myers G."/>
            <person name="Meyer A."/>
            <person name="Karagic N."/>
            <person name="Pippel M."/>
            <person name="Winkler S."/>
            <person name="Tracey A."/>
            <person name="Wood J."/>
            <person name="Formenti G."/>
            <person name="Howe K."/>
            <person name="Fedrigo O."/>
            <person name="Jarvis E.D."/>
        </authorList>
    </citation>
    <scope>NUCLEOTIDE SEQUENCE [LARGE SCALE GENOMIC DNA]</scope>
</reference>
<dbReference type="AlphaFoldDB" id="A0A3B4DAD7"/>
<dbReference type="Proteomes" id="UP001501920">
    <property type="component" value="Chromosome 7"/>
</dbReference>
<evidence type="ECO:0000256" key="16">
    <source>
        <dbReference type="RuleBase" id="RU363063"/>
    </source>
</evidence>
<keyword evidence="10 16" id="KW-0333">Golgi apparatus</keyword>
<dbReference type="Ensembl" id="ENSPNAT00000039743.2">
    <property type="protein sequence ID" value="ENSPNAP00000019939.1"/>
    <property type="gene ID" value="ENSPNAG00000007082.2"/>
</dbReference>
<evidence type="ECO:0000256" key="7">
    <source>
        <dbReference type="ARBA" id="ARBA00022692"/>
    </source>
</evidence>
<evidence type="ECO:0000313" key="18">
    <source>
        <dbReference type="Proteomes" id="UP001501920"/>
    </source>
</evidence>
<dbReference type="RefSeq" id="XP_017541179.1">
    <property type="nucleotide sequence ID" value="XM_017685690.1"/>
</dbReference>
<dbReference type="EC" id="2.4.1.-" evidence="16"/>
<keyword evidence="9 16" id="KW-1133">Transmembrane helix</keyword>
<organism evidence="17 18">
    <name type="scientific">Pygocentrus nattereri</name>
    <name type="common">Red-bellied piranha</name>
    <dbReference type="NCBI Taxonomy" id="42514"/>
    <lineage>
        <taxon>Eukaryota</taxon>
        <taxon>Metazoa</taxon>
        <taxon>Chordata</taxon>
        <taxon>Craniata</taxon>
        <taxon>Vertebrata</taxon>
        <taxon>Euteleostomi</taxon>
        <taxon>Actinopterygii</taxon>
        <taxon>Neopterygii</taxon>
        <taxon>Teleostei</taxon>
        <taxon>Ostariophysi</taxon>
        <taxon>Characiformes</taxon>
        <taxon>Characoidei</taxon>
        <taxon>Pygocentrus</taxon>
    </lineage>
</organism>
<protein>
    <recommendedName>
        <fullName evidence="16">Hexosyltransferase</fullName>
        <ecNumber evidence="16">2.4.1.-</ecNumber>
    </recommendedName>
</protein>
<feature type="transmembrane region" description="Helical" evidence="16">
    <location>
        <begin position="9"/>
        <end position="28"/>
    </location>
</feature>
<keyword evidence="18" id="KW-1185">Reference proteome</keyword>
<keyword evidence="12" id="KW-0325">Glycoprotein</keyword>
<dbReference type="PANTHER" id="PTHR11214">
    <property type="entry name" value="BETA-1,3-N-ACETYLGLUCOSAMINYLTRANSFERASE"/>
    <property type="match status" value="1"/>
</dbReference>
<keyword evidence="13" id="KW-0464">Manganese</keyword>
<evidence type="ECO:0000256" key="15">
    <source>
        <dbReference type="ARBA" id="ARBA00065824"/>
    </source>
</evidence>
<evidence type="ECO:0000256" key="11">
    <source>
        <dbReference type="ARBA" id="ARBA00023136"/>
    </source>
</evidence>
<dbReference type="Gene3D" id="3.90.550.50">
    <property type="match status" value="1"/>
</dbReference>
<evidence type="ECO:0000256" key="3">
    <source>
        <dbReference type="ARBA" id="ARBA00004922"/>
    </source>
</evidence>
<dbReference type="GO" id="GO:0016262">
    <property type="term" value="F:protein N-acetylglucosaminyltransferase activity"/>
    <property type="evidence" value="ECO:0007669"/>
    <property type="project" value="TreeGrafter"/>
</dbReference>
<dbReference type="OMA" id="LQWDFHE"/>
<evidence type="ECO:0000256" key="6">
    <source>
        <dbReference type="ARBA" id="ARBA00022679"/>
    </source>
</evidence>
<dbReference type="Pfam" id="PF01762">
    <property type="entry name" value="Galactosyl_T"/>
    <property type="match status" value="1"/>
</dbReference>
<sequence length="437" mass="49829">MMTMRRTKTLIIMVLTSSFCLVILYSMLNLQVTHNRREVAEIPAVTTKNLVLATSTIGIKDNKSTEHPTESKSGPPSSTAAVQQVTVSESFIKDIPKSSAFWNRKMYSLFGQQPIPINLTGNELVNGSQCHPESIESLQMNIQDLRSYPELYQDFLQGMDCHSPQILIDQPNKCAPVGSKGQVFLLFAVKSTPRHFERRQVIRDTWGREGVYQGELIVRTVFLLGRTSVDDPNLDKLITFEAKEYGDLLVWDFQDSFYNLTLKEHVFFKWTLYQCPQVSFIFKGDDDVFANTPAILSHLQSLEPDRASKLYAGQIISDASPLRDIKSKYYVPQSFYEGPYPTYAAGGGFLFSGSLLKPLYIISHYIPFFPIDDVYTGMCFKALGISAEKHEGFQTFDIREQDRENACVHKHLLLVHQRNPRQSKRLWRNMHSPLLTC</sequence>
<evidence type="ECO:0000256" key="14">
    <source>
        <dbReference type="ARBA" id="ARBA00050470"/>
    </source>
</evidence>
<dbReference type="OrthoDB" id="5957813at2759"/>
<keyword evidence="6" id="KW-0808">Transferase</keyword>
<evidence type="ECO:0000256" key="13">
    <source>
        <dbReference type="ARBA" id="ARBA00023211"/>
    </source>
</evidence>
<keyword evidence="7 16" id="KW-0812">Transmembrane</keyword>
<dbReference type="FunFam" id="3.90.550.50:FF:000010">
    <property type="entry name" value="Hexosyltransferase"/>
    <property type="match status" value="1"/>
</dbReference>
<dbReference type="PANTHER" id="PTHR11214:SF87">
    <property type="entry name" value="UDP-GLCNAC:BETAGAL BETA-1,3-N-ACETYLGLUCOSAMINYLTRANSFERASE 8"/>
    <property type="match status" value="1"/>
</dbReference>
<evidence type="ECO:0000256" key="5">
    <source>
        <dbReference type="ARBA" id="ARBA00022676"/>
    </source>
</evidence>
<dbReference type="GO" id="GO:0008532">
    <property type="term" value="F:N-acetyllactosaminide beta-1,3-N-acetylglucosaminyltransferase activity"/>
    <property type="evidence" value="ECO:0007669"/>
    <property type="project" value="UniProtKB-EC"/>
</dbReference>
<evidence type="ECO:0000256" key="4">
    <source>
        <dbReference type="ARBA" id="ARBA00008661"/>
    </source>
</evidence>
<keyword evidence="5 16" id="KW-0328">Glycosyltransferase</keyword>
<comment type="pathway">
    <text evidence="3">Protein modification; protein glycosylation.</text>
</comment>
<dbReference type="GeneID" id="108413258"/>
<proteinExistence type="inferred from homology"/>
<evidence type="ECO:0000256" key="1">
    <source>
        <dbReference type="ARBA" id="ARBA00001936"/>
    </source>
</evidence>
<comment type="similarity">
    <text evidence="4 16">Belongs to the glycosyltransferase 31 family.</text>
</comment>
<dbReference type="GO" id="GO:0030311">
    <property type="term" value="P:poly-N-acetyllactosamine biosynthetic process"/>
    <property type="evidence" value="ECO:0007669"/>
    <property type="project" value="TreeGrafter"/>
</dbReference>
<dbReference type="GO" id="GO:0006493">
    <property type="term" value="P:protein O-linked glycosylation"/>
    <property type="evidence" value="ECO:0007669"/>
    <property type="project" value="TreeGrafter"/>
</dbReference>
<evidence type="ECO:0000256" key="10">
    <source>
        <dbReference type="ARBA" id="ARBA00023034"/>
    </source>
</evidence>
<dbReference type="GeneTree" id="ENSGT00940000161895"/>
<dbReference type="CTD" id="797513"/>
<dbReference type="GO" id="GO:0000139">
    <property type="term" value="C:Golgi membrane"/>
    <property type="evidence" value="ECO:0007669"/>
    <property type="project" value="UniProtKB-SubCell"/>
</dbReference>
<keyword evidence="11 16" id="KW-0472">Membrane</keyword>
<accession>A0A3B4DAD7</accession>
<dbReference type="InterPro" id="IPR002659">
    <property type="entry name" value="Glyco_trans_31"/>
</dbReference>